<dbReference type="AlphaFoldDB" id="A0A4V2QEZ3"/>
<dbReference type="Proteomes" id="UP000295008">
    <property type="component" value="Unassembled WGS sequence"/>
</dbReference>
<name>A0A4V2QEZ3_HYDET</name>
<comment type="similarity">
    <text evidence="1">Belongs to the short-chain dehydrogenases/reductases (SDR) family.</text>
</comment>
<organism evidence="4 5">
    <name type="scientific">Hydrogenispora ethanolica</name>
    <dbReference type="NCBI Taxonomy" id="1082276"/>
    <lineage>
        <taxon>Bacteria</taxon>
        <taxon>Bacillati</taxon>
        <taxon>Bacillota</taxon>
        <taxon>Hydrogenispora</taxon>
    </lineage>
</organism>
<dbReference type="GO" id="GO:0016616">
    <property type="term" value="F:oxidoreductase activity, acting on the CH-OH group of donors, NAD or NADP as acceptor"/>
    <property type="evidence" value="ECO:0007669"/>
    <property type="project" value="UniProtKB-ARBA"/>
</dbReference>
<dbReference type="Pfam" id="PF13561">
    <property type="entry name" value="adh_short_C2"/>
    <property type="match status" value="1"/>
</dbReference>
<dbReference type="InterPro" id="IPR057326">
    <property type="entry name" value="KR_dom"/>
</dbReference>
<dbReference type="EMBL" id="SLUN01000011">
    <property type="protein sequence ID" value="TCL69967.1"/>
    <property type="molecule type" value="Genomic_DNA"/>
</dbReference>
<accession>A0A4V2QEZ3</accession>
<protein>
    <submittedName>
        <fullName evidence="4">3-oxoacyl-[acyl-carrier protein] reductase</fullName>
    </submittedName>
</protein>
<dbReference type="PANTHER" id="PTHR42760">
    <property type="entry name" value="SHORT-CHAIN DEHYDROGENASES/REDUCTASES FAMILY MEMBER"/>
    <property type="match status" value="1"/>
</dbReference>
<dbReference type="FunFam" id="3.40.50.720:FF:000084">
    <property type="entry name" value="Short-chain dehydrogenase reductase"/>
    <property type="match status" value="1"/>
</dbReference>
<evidence type="ECO:0000313" key="4">
    <source>
        <dbReference type="EMBL" id="TCL69967.1"/>
    </source>
</evidence>
<evidence type="ECO:0000256" key="1">
    <source>
        <dbReference type="ARBA" id="ARBA00006484"/>
    </source>
</evidence>
<dbReference type="GO" id="GO:0030497">
    <property type="term" value="P:fatty acid elongation"/>
    <property type="evidence" value="ECO:0007669"/>
    <property type="project" value="TreeGrafter"/>
</dbReference>
<proteinExistence type="inferred from homology"/>
<sequence>MHQKRVLVTGSSRGIGLAIAKEFLAEGARVVLTSRHQSDLDRLHRNLSQAYIGSELLALACDFTDSDSILGLKNKIVTSWSGLDILVVNVGSGESVAEPLPPAAHFKRVVRVNFDSAVDTVREFFPLLQTTRGNILFIASIAGLEAFGAPVDYAAAKSALIAFAKNLARKVGGMGVRVNCIAPGNIYFQGGSWAGKVKADPERVQTMLQMNVPLQRFGRPEEIAVAAVFLASERSSFTTGACLVIDGGQTVGI</sequence>
<dbReference type="PRINTS" id="PR00081">
    <property type="entry name" value="GDHRDH"/>
</dbReference>
<dbReference type="PRINTS" id="PR00080">
    <property type="entry name" value="SDRFAMILY"/>
</dbReference>
<dbReference type="Gene3D" id="3.40.50.720">
    <property type="entry name" value="NAD(P)-binding Rossmann-like Domain"/>
    <property type="match status" value="1"/>
</dbReference>
<dbReference type="SMART" id="SM00822">
    <property type="entry name" value="PKS_KR"/>
    <property type="match status" value="1"/>
</dbReference>
<dbReference type="GO" id="GO:0008206">
    <property type="term" value="P:bile acid metabolic process"/>
    <property type="evidence" value="ECO:0007669"/>
    <property type="project" value="UniProtKB-ARBA"/>
</dbReference>
<dbReference type="CDD" id="cd05233">
    <property type="entry name" value="SDR_c"/>
    <property type="match status" value="1"/>
</dbReference>
<dbReference type="InterPro" id="IPR036291">
    <property type="entry name" value="NAD(P)-bd_dom_sf"/>
</dbReference>
<keyword evidence="5" id="KW-1185">Reference proteome</keyword>
<feature type="domain" description="Ketoreductase" evidence="3">
    <location>
        <begin position="4"/>
        <end position="196"/>
    </location>
</feature>
<comment type="caution">
    <text evidence="4">The sequence shown here is derived from an EMBL/GenBank/DDBJ whole genome shotgun (WGS) entry which is preliminary data.</text>
</comment>
<evidence type="ECO:0000256" key="2">
    <source>
        <dbReference type="ARBA" id="ARBA00023002"/>
    </source>
</evidence>
<dbReference type="InterPro" id="IPR002347">
    <property type="entry name" value="SDR_fam"/>
</dbReference>
<gene>
    <name evidence="4" type="ORF">EDC14_101189</name>
</gene>
<dbReference type="SUPFAM" id="SSF51735">
    <property type="entry name" value="NAD(P)-binding Rossmann-fold domains"/>
    <property type="match status" value="1"/>
</dbReference>
<keyword evidence="2" id="KW-0560">Oxidoreductase</keyword>
<dbReference type="PANTHER" id="PTHR42760:SF135">
    <property type="entry name" value="BLL7886 PROTEIN"/>
    <property type="match status" value="1"/>
</dbReference>
<evidence type="ECO:0000259" key="3">
    <source>
        <dbReference type="SMART" id="SM00822"/>
    </source>
</evidence>
<evidence type="ECO:0000313" key="5">
    <source>
        <dbReference type="Proteomes" id="UP000295008"/>
    </source>
</evidence>
<reference evidence="4 5" key="1">
    <citation type="submission" date="2019-03" db="EMBL/GenBank/DDBJ databases">
        <title>Genomic Encyclopedia of Type Strains, Phase IV (KMG-IV): sequencing the most valuable type-strain genomes for metagenomic binning, comparative biology and taxonomic classification.</title>
        <authorList>
            <person name="Goeker M."/>
        </authorList>
    </citation>
    <scope>NUCLEOTIDE SEQUENCE [LARGE SCALE GENOMIC DNA]</scope>
    <source>
        <strain evidence="4 5">LX-B</strain>
    </source>
</reference>